<proteinExistence type="inferred from homology"/>
<evidence type="ECO:0000313" key="8">
    <source>
        <dbReference type="EMBL" id="AWW30097.1"/>
    </source>
</evidence>
<evidence type="ECO:0000256" key="4">
    <source>
        <dbReference type="ARBA" id="ARBA00022984"/>
    </source>
</evidence>
<dbReference type="InterPro" id="IPR003447">
    <property type="entry name" value="FEMABX"/>
</dbReference>
<dbReference type="PANTHER" id="PTHR36174">
    <property type="entry name" value="LIPID II:GLYCINE GLYCYLTRANSFERASE"/>
    <property type="match status" value="1"/>
</dbReference>
<dbReference type="PANTHER" id="PTHR36174:SF1">
    <property type="entry name" value="LIPID II:GLYCINE GLYCYLTRANSFERASE"/>
    <property type="match status" value="1"/>
</dbReference>
<dbReference type="InterPro" id="IPR016181">
    <property type="entry name" value="Acyl_CoA_acyltransferase"/>
</dbReference>
<dbReference type="GO" id="GO:0016755">
    <property type="term" value="F:aminoacyltransferase activity"/>
    <property type="evidence" value="ECO:0007669"/>
    <property type="project" value="InterPro"/>
</dbReference>
<keyword evidence="4" id="KW-0573">Peptidoglycan synthesis</keyword>
<accession>A0A2Z4IHB5</accession>
<dbReference type="Proteomes" id="UP000248688">
    <property type="component" value="Chromosome"/>
</dbReference>
<dbReference type="EMBL" id="CP030041">
    <property type="protein sequence ID" value="AWW30097.1"/>
    <property type="molecule type" value="Genomic_DNA"/>
</dbReference>
<dbReference type="GO" id="GO:0071555">
    <property type="term" value="P:cell wall organization"/>
    <property type="evidence" value="ECO:0007669"/>
    <property type="project" value="UniProtKB-KW"/>
</dbReference>
<gene>
    <name evidence="8" type="ORF">DN752_08140</name>
</gene>
<evidence type="ECO:0000313" key="9">
    <source>
        <dbReference type="Proteomes" id="UP000248688"/>
    </source>
</evidence>
<evidence type="ECO:0000259" key="7">
    <source>
        <dbReference type="PROSITE" id="PS51186"/>
    </source>
</evidence>
<keyword evidence="6" id="KW-0961">Cell wall biogenesis/degradation</keyword>
<feature type="domain" description="N-acetyltransferase" evidence="7">
    <location>
        <begin position="202"/>
        <end position="361"/>
    </location>
</feature>
<dbReference type="KEGG" id="est:DN752_08140"/>
<dbReference type="AlphaFoldDB" id="A0A2Z4IHB5"/>
<dbReference type="OrthoDB" id="9785911at2"/>
<dbReference type="InterPro" id="IPR000182">
    <property type="entry name" value="GNAT_dom"/>
</dbReference>
<comment type="similarity">
    <text evidence="1">Belongs to the FemABX family.</text>
</comment>
<dbReference type="RefSeq" id="WP_112783484.1">
    <property type="nucleotide sequence ID" value="NZ_CP030041.1"/>
</dbReference>
<dbReference type="PROSITE" id="PS51186">
    <property type="entry name" value="GNAT"/>
    <property type="match status" value="1"/>
</dbReference>
<dbReference type="GO" id="GO:0016747">
    <property type="term" value="F:acyltransferase activity, transferring groups other than amino-acyl groups"/>
    <property type="evidence" value="ECO:0007669"/>
    <property type="project" value="InterPro"/>
</dbReference>
<dbReference type="GO" id="GO:0009252">
    <property type="term" value="P:peptidoglycan biosynthetic process"/>
    <property type="evidence" value="ECO:0007669"/>
    <property type="project" value="UniProtKB-KW"/>
</dbReference>
<evidence type="ECO:0000256" key="6">
    <source>
        <dbReference type="ARBA" id="ARBA00023316"/>
    </source>
</evidence>
<evidence type="ECO:0000256" key="5">
    <source>
        <dbReference type="ARBA" id="ARBA00023315"/>
    </source>
</evidence>
<evidence type="ECO:0000256" key="2">
    <source>
        <dbReference type="ARBA" id="ARBA00022679"/>
    </source>
</evidence>
<protein>
    <submittedName>
        <fullName evidence="8">Peptidoglycan bridge formation protein FemAB</fullName>
    </submittedName>
</protein>
<evidence type="ECO:0000256" key="1">
    <source>
        <dbReference type="ARBA" id="ARBA00009943"/>
    </source>
</evidence>
<evidence type="ECO:0000256" key="3">
    <source>
        <dbReference type="ARBA" id="ARBA00022960"/>
    </source>
</evidence>
<keyword evidence="9" id="KW-1185">Reference proteome</keyword>
<organism evidence="8 9">
    <name type="scientific">Echinicola strongylocentroti</name>
    <dbReference type="NCBI Taxonomy" id="1795355"/>
    <lineage>
        <taxon>Bacteria</taxon>
        <taxon>Pseudomonadati</taxon>
        <taxon>Bacteroidota</taxon>
        <taxon>Cytophagia</taxon>
        <taxon>Cytophagales</taxon>
        <taxon>Cyclobacteriaceae</taxon>
        <taxon>Echinicola</taxon>
    </lineage>
</organism>
<keyword evidence="2" id="KW-0808">Transferase</keyword>
<dbReference type="InterPro" id="IPR050644">
    <property type="entry name" value="PG_Glycine_Bridge_Synth"/>
</dbReference>
<dbReference type="Pfam" id="PF02388">
    <property type="entry name" value="FemAB"/>
    <property type="match status" value="2"/>
</dbReference>
<keyword evidence="3" id="KW-0133">Cell shape</keyword>
<dbReference type="GO" id="GO:0008360">
    <property type="term" value="P:regulation of cell shape"/>
    <property type="evidence" value="ECO:0007669"/>
    <property type="project" value="UniProtKB-KW"/>
</dbReference>
<dbReference type="PROSITE" id="PS51191">
    <property type="entry name" value="FEMABX"/>
    <property type="match status" value="1"/>
</dbReference>
<dbReference type="SUPFAM" id="SSF55729">
    <property type="entry name" value="Acyl-CoA N-acyltransferases (Nat)"/>
    <property type="match status" value="1"/>
</dbReference>
<reference evidence="8 9" key="1">
    <citation type="submission" date="2018-06" db="EMBL/GenBank/DDBJ databases">
        <title>Echinicola strongylocentroti sp. nov., isolated from a sea urchin Strongylocentrotus intermedius.</title>
        <authorList>
            <person name="Bae S.S."/>
        </authorList>
    </citation>
    <scope>NUCLEOTIDE SEQUENCE [LARGE SCALE GENOMIC DNA]</scope>
    <source>
        <strain evidence="8 9">MEBiC08714</strain>
    </source>
</reference>
<sequence>MTCTAERKSVDQINTTNILPQTPFWAKVKNKQGFKPNGFRLTVSKELLEPDASSPQQLEEDLLILIKDIGEGHCFAYVPYGPKLEPRFEHQGLFLEKLSESLKPHLPETCVFIRYDLLWENQWAGEEEFYDSQGNWQGPPSAQTQEFRVNFNTDHWNLRKSPGDALPKNTFFLDLARGPEELLYEMRYNTRYNIRQASKKGVEVREHGVDKLDDWYALYEETALRKGITYQTKGYFLELFAQQDEEVRVCLLMAAHEGQELASMLLVLSHKRATYLFGASASDKRQAMASYALQWEAIKRAKEFGCEEYDMFGCAPNLDRSHPLHGVHLYKKGFGGQLFHRMGCWDYPFREEEYEMFKAQEMYH</sequence>
<keyword evidence="5" id="KW-0012">Acyltransferase</keyword>
<name>A0A2Z4IHB5_9BACT</name>
<dbReference type="Gene3D" id="3.40.630.30">
    <property type="match status" value="1"/>
</dbReference>